<dbReference type="GO" id="GO:0005856">
    <property type="term" value="C:cytoskeleton"/>
    <property type="evidence" value="ECO:0007669"/>
    <property type="project" value="UniProtKB-SubCell"/>
</dbReference>
<dbReference type="InterPro" id="IPR011993">
    <property type="entry name" value="PH-like_dom_sf"/>
</dbReference>
<dbReference type="SUPFAM" id="SSF50729">
    <property type="entry name" value="PH domain-like"/>
    <property type="match status" value="3"/>
</dbReference>
<dbReference type="PROSITE" id="PS50010">
    <property type="entry name" value="DH_2"/>
    <property type="match status" value="2"/>
</dbReference>
<dbReference type="SMART" id="SM00064">
    <property type="entry name" value="FYVE"/>
    <property type="match status" value="2"/>
</dbReference>
<keyword evidence="3" id="KW-0344">Guanine-nucleotide releasing factor</keyword>
<evidence type="ECO:0008006" key="14">
    <source>
        <dbReference type="Google" id="ProtNLM"/>
    </source>
</evidence>
<name>W4GLQ1_APHAT</name>
<evidence type="ECO:0000256" key="1">
    <source>
        <dbReference type="ARBA" id="ARBA00004245"/>
    </source>
</evidence>
<feature type="compositionally biased region" description="Basic and acidic residues" evidence="9">
    <location>
        <begin position="666"/>
        <end position="680"/>
    </location>
</feature>
<evidence type="ECO:0000259" key="12">
    <source>
        <dbReference type="PROSITE" id="PS50178"/>
    </source>
</evidence>
<dbReference type="CDD" id="cd00065">
    <property type="entry name" value="FYVE_like_SF"/>
    <property type="match status" value="1"/>
</dbReference>
<dbReference type="Gene3D" id="3.30.40.10">
    <property type="entry name" value="Zinc/RING finger domain, C3HC4 (zinc finger)"/>
    <property type="match status" value="2"/>
</dbReference>
<feature type="domain" description="PH" evidence="10">
    <location>
        <begin position="301"/>
        <end position="406"/>
    </location>
</feature>
<dbReference type="Pfam" id="PF00621">
    <property type="entry name" value="RhoGEF"/>
    <property type="match status" value="2"/>
</dbReference>
<dbReference type="VEuPathDB" id="FungiDB:H257_06131"/>
<evidence type="ECO:0000256" key="5">
    <source>
        <dbReference type="ARBA" id="ARBA00022771"/>
    </source>
</evidence>
<keyword evidence="7" id="KW-0206">Cytoskeleton</keyword>
<dbReference type="PANTHER" id="PTHR12673">
    <property type="entry name" value="FACIOGENITAL DYSPLASIA PROTEIN"/>
    <property type="match status" value="1"/>
</dbReference>
<feature type="domain" description="FYVE-type" evidence="12">
    <location>
        <begin position="428"/>
        <end position="487"/>
    </location>
</feature>
<accession>W4GLQ1</accession>
<dbReference type="PANTHER" id="PTHR12673:SF159">
    <property type="entry name" value="LD03170P"/>
    <property type="match status" value="1"/>
</dbReference>
<keyword evidence="4" id="KW-0479">Metal-binding</keyword>
<dbReference type="Pfam" id="PF00169">
    <property type="entry name" value="PH"/>
    <property type="match status" value="1"/>
</dbReference>
<dbReference type="Gene3D" id="2.30.29.30">
    <property type="entry name" value="Pleckstrin-homology domain (PH domain)/Phosphotyrosine-binding domain (PTB)"/>
    <property type="match status" value="3"/>
</dbReference>
<feature type="domain" description="DH" evidence="11">
    <location>
        <begin position="704"/>
        <end position="949"/>
    </location>
</feature>
<evidence type="ECO:0000256" key="8">
    <source>
        <dbReference type="PROSITE-ProRule" id="PRU00091"/>
    </source>
</evidence>
<dbReference type="PROSITE" id="PS50003">
    <property type="entry name" value="PH_DOMAIN"/>
    <property type="match status" value="3"/>
</dbReference>
<feature type="region of interest" description="Disordered" evidence="9">
    <location>
        <begin position="48"/>
        <end position="73"/>
    </location>
</feature>
<dbReference type="EMBL" id="KI913125">
    <property type="protein sequence ID" value="ETV80605.1"/>
    <property type="molecule type" value="Genomic_DNA"/>
</dbReference>
<keyword evidence="5 8" id="KW-0863">Zinc-finger</keyword>
<dbReference type="SUPFAM" id="SSF57903">
    <property type="entry name" value="FYVE/PHD zinc finger"/>
    <property type="match status" value="2"/>
</dbReference>
<dbReference type="OrthoDB" id="660555at2759"/>
<dbReference type="GO" id="GO:0005737">
    <property type="term" value="C:cytoplasm"/>
    <property type="evidence" value="ECO:0007669"/>
    <property type="project" value="TreeGrafter"/>
</dbReference>
<sequence length="1299" mass="147135">MQKQRLRRSISARERPPMIDVRVASPFLAVSKSSRSAKALVQHAQALQRVSQDSDARHESTDGGAAYISQNPVPPPEQPAGAMVDLVVDEICSTEATYVKNLGILVESFVKPLQDDKHDMMANTAVAVFFSTLEELVKLNSTFLEELMQVTIQEEPGHDATERIGVLFNQFIPLFTSFYSDYAKFFDDFTPLLRDFKTQSKRLSTFLDQCQRKCNSSQSFESLLILPIQRIPRYNLLLKRVVEHTQSGHPYLASLRQTVHAMGEAAQRMDETLRQKEQTEIVLSIQAQFAGQVSLFALNRRFVRSGMLVKMSTKRKDKVMVHMFNDMLLYSDVVSADTFHARRVVDFRSSACRVDETVPSSYVNLFGADALECGFMMISAEKSFVLFAATVQDKQAWVSAIGSLIAHTQATTTSPAVDNAAAVVWIPDSVAEECSQCGKPFRLLWRRHHCRRCGFVVCGHCSEHRSILFDNDPRPVRVCTTCHNVLTKVKECALLWLGCVIEFKKRKLLRRDRKNKWSDYEFDIKGGILRQYHGGMVVKTLNLSGAIVVRRRDQYASFQGISSISVCCRRSLYCFQISTTFDVITTNVPPPPASSGFKMSPLKPKRFDKAGMGTSTSTTSTSTSSRWDDQEWLLCAYSNDELVEWTHAIEESANKALKRTSTVRSRSVDGDDPDAGRGLEHQSGSIDLDQLDYLVYDDEKAERYRHQILTEIVRSEQSYVECLGTCIRMFVQPLMLREVERKRSVEHNSKLSLQRRFSQMSLKKHEQIKKTFTLMGLNRRANVPNGLLSTVIQDSCTKKTLLDADMSIFFTSMGQIYTLNQQFLEHLTRHLKETEIGGTTTIHRVGAIFNAYAPLFQMYSSYARYHETALAAIESERFMVMLSEIQMPMDETTMHQLRTFLNMPIERIPQYSLYLHDLKRWTTDGHMDHAPLLSSITAVNRVVLMLQDTIDARDSLRNLRQVELKYGLPPDKDRQFVKEGRLQKVCRHAVKVYHVVLFNNALLYAPTGWKAMYVRKHKIIDLKGCSVSAVDSLTDSVRNALSPNITHNNALQFLSSQKSFLLIADSPTDQIEWLAAIHDAIVRVEMSARLSISSVDDEDAHNNDAEFVIKSGWLPVKRGHKWKRMWVTVDYQHVSLATSFQAPPDVQLLIAGCDVEYIADSASCFQVTGEDMLEDNDVGALTKEFTLDALHDRDEWIRAIDHCVRCMHSGGDMMSTSAVSEPNSGYAPIYMFGAAKNCTLCFEKFALIRTRHHCKRCGNQVCGKCSKSKMVLATGSTKPERVCDKCMNVQRNCVLPPNL</sequence>
<protein>
    <recommendedName>
        <fullName evidence="14">FYVE, RhoGEF and PH domain-containing protein 6</fullName>
    </recommendedName>
</protein>
<dbReference type="InterPro" id="IPR035899">
    <property type="entry name" value="DBL_dom_sf"/>
</dbReference>
<dbReference type="InterPro" id="IPR001849">
    <property type="entry name" value="PH_domain"/>
</dbReference>
<dbReference type="InterPro" id="IPR000306">
    <property type="entry name" value="Znf_FYVE"/>
</dbReference>
<dbReference type="PROSITE" id="PS50178">
    <property type="entry name" value="ZF_FYVE"/>
    <property type="match status" value="2"/>
</dbReference>
<dbReference type="Pfam" id="PF01363">
    <property type="entry name" value="FYVE"/>
    <property type="match status" value="2"/>
</dbReference>
<dbReference type="InterPro" id="IPR017455">
    <property type="entry name" value="Znf_FYVE-rel"/>
</dbReference>
<evidence type="ECO:0000256" key="6">
    <source>
        <dbReference type="ARBA" id="ARBA00022833"/>
    </source>
</evidence>
<dbReference type="InterPro" id="IPR051092">
    <property type="entry name" value="FYVE_RhoGEF_PH"/>
</dbReference>
<evidence type="ECO:0000313" key="13">
    <source>
        <dbReference type="EMBL" id="ETV80605.1"/>
    </source>
</evidence>
<feature type="domain" description="FYVE-type" evidence="12">
    <location>
        <begin position="1232"/>
        <end position="1291"/>
    </location>
</feature>
<dbReference type="GO" id="GO:0008270">
    <property type="term" value="F:zinc ion binding"/>
    <property type="evidence" value="ECO:0007669"/>
    <property type="project" value="UniProtKB-KW"/>
</dbReference>
<keyword evidence="2" id="KW-0963">Cytoplasm</keyword>
<dbReference type="SMART" id="SM00325">
    <property type="entry name" value="RhoGEF"/>
    <property type="match status" value="2"/>
</dbReference>
<dbReference type="GeneID" id="20808127"/>
<comment type="subcellular location">
    <subcellularLocation>
        <location evidence="1">Cytoplasm</location>
        <location evidence="1">Cytoskeleton</location>
    </subcellularLocation>
</comment>
<feature type="domain" description="DH" evidence="11">
    <location>
        <begin position="83"/>
        <end position="272"/>
    </location>
</feature>
<dbReference type="GO" id="GO:0005085">
    <property type="term" value="F:guanyl-nucleotide exchange factor activity"/>
    <property type="evidence" value="ECO:0007669"/>
    <property type="project" value="UniProtKB-KW"/>
</dbReference>
<organism evidence="13">
    <name type="scientific">Aphanomyces astaci</name>
    <name type="common">Crayfish plague agent</name>
    <dbReference type="NCBI Taxonomy" id="112090"/>
    <lineage>
        <taxon>Eukaryota</taxon>
        <taxon>Sar</taxon>
        <taxon>Stramenopiles</taxon>
        <taxon>Oomycota</taxon>
        <taxon>Saprolegniomycetes</taxon>
        <taxon>Saprolegniales</taxon>
        <taxon>Verrucalvaceae</taxon>
        <taxon>Aphanomyces</taxon>
    </lineage>
</organism>
<dbReference type="InterPro" id="IPR013083">
    <property type="entry name" value="Znf_RING/FYVE/PHD"/>
</dbReference>
<dbReference type="InterPro" id="IPR011011">
    <property type="entry name" value="Znf_FYVE_PHD"/>
</dbReference>
<dbReference type="CDD" id="cd00160">
    <property type="entry name" value="RhoGEF"/>
    <property type="match status" value="1"/>
</dbReference>
<feature type="domain" description="PH" evidence="10">
    <location>
        <begin position="975"/>
        <end position="1082"/>
    </location>
</feature>
<evidence type="ECO:0000256" key="7">
    <source>
        <dbReference type="ARBA" id="ARBA00023212"/>
    </source>
</evidence>
<evidence type="ECO:0000259" key="11">
    <source>
        <dbReference type="PROSITE" id="PS50010"/>
    </source>
</evidence>
<feature type="domain" description="PH" evidence="10">
    <location>
        <begin position="1107"/>
        <end position="1205"/>
    </location>
</feature>
<feature type="compositionally biased region" description="Basic and acidic residues" evidence="9">
    <location>
        <begin position="52"/>
        <end position="61"/>
    </location>
</feature>
<dbReference type="SMART" id="SM00233">
    <property type="entry name" value="PH"/>
    <property type="match status" value="4"/>
</dbReference>
<dbReference type="Gene3D" id="1.20.900.10">
    <property type="entry name" value="Dbl homology (DH) domain"/>
    <property type="match status" value="2"/>
</dbReference>
<dbReference type="SUPFAM" id="SSF48065">
    <property type="entry name" value="DBL homology domain (DH-domain)"/>
    <property type="match status" value="2"/>
</dbReference>
<proteinExistence type="predicted"/>
<dbReference type="RefSeq" id="XP_009829552.1">
    <property type="nucleotide sequence ID" value="XM_009831250.1"/>
</dbReference>
<keyword evidence="6" id="KW-0862">Zinc</keyword>
<evidence type="ECO:0000256" key="2">
    <source>
        <dbReference type="ARBA" id="ARBA00022490"/>
    </source>
</evidence>
<gene>
    <name evidence="13" type="ORF">H257_06131</name>
</gene>
<feature type="region of interest" description="Disordered" evidence="9">
    <location>
        <begin position="659"/>
        <end position="682"/>
    </location>
</feature>
<evidence type="ECO:0000259" key="10">
    <source>
        <dbReference type="PROSITE" id="PS50003"/>
    </source>
</evidence>
<reference evidence="13" key="1">
    <citation type="submission" date="2013-12" db="EMBL/GenBank/DDBJ databases">
        <title>The Genome Sequence of Aphanomyces astaci APO3.</title>
        <authorList>
            <consortium name="The Broad Institute Genomics Platform"/>
            <person name="Russ C."/>
            <person name="Tyler B."/>
            <person name="van West P."/>
            <person name="Dieguez-Uribeondo J."/>
            <person name="Young S.K."/>
            <person name="Zeng Q."/>
            <person name="Gargeya S."/>
            <person name="Fitzgerald M."/>
            <person name="Abouelleil A."/>
            <person name="Alvarado L."/>
            <person name="Chapman S.B."/>
            <person name="Gainer-Dewar J."/>
            <person name="Goldberg J."/>
            <person name="Griggs A."/>
            <person name="Gujja S."/>
            <person name="Hansen M."/>
            <person name="Howarth C."/>
            <person name="Imamovic A."/>
            <person name="Ireland A."/>
            <person name="Larimer J."/>
            <person name="McCowan C."/>
            <person name="Murphy C."/>
            <person name="Pearson M."/>
            <person name="Poon T.W."/>
            <person name="Priest M."/>
            <person name="Roberts A."/>
            <person name="Saif S."/>
            <person name="Shea T."/>
            <person name="Sykes S."/>
            <person name="Wortman J."/>
            <person name="Nusbaum C."/>
            <person name="Birren B."/>
        </authorList>
    </citation>
    <scope>NUCLEOTIDE SEQUENCE [LARGE SCALE GENOMIC DNA]</scope>
    <source>
        <strain evidence="13">APO3</strain>
    </source>
</reference>
<evidence type="ECO:0000256" key="9">
    <source>
        <dbReference type="SAM" id="MobiDB-lite"/>
    </source>
</evidence>
<dbReference type="InterPro" id="IPR000219">
    <property type="entry name" value="DH_dom"/>
</dbReference>
<evidence type="ECO:0000256" key="4">
    <source>
        <dbReference type="ARBA" id="ARBA00022723"/>
    </source>
</evidence>
<evidence type="ECO:0000256" key="3">
    <source>
        <dbReference type="ARBA" id="ARBA00022658"/>
    </source>
</evidence>